<dbReference type="InterPro" id="IPR032710">
    <property type="entry name" value="NTF2-like_dom_sf"/>
</dbReference>
<gene>
    <name evidence="1" type="ORF">GWK08_06370</name>
</gene>
<name>A0A6P0UID3_9FLAO</name>
<dbReference type="Pfam" id="PF12893">
    <property type="entry name" value="Lumazine_bd_2"/>
    <property type="match status" value="1"/>
</dbReference>
<dbReference type="SUPFAM" id="SSF54427">
    <property type="entry name" value="NTF2-like"/>
    <property type="match status" value="1"/>
</dbReference>
<proteinExistence type="predicted"/>
<dbReference type="InterPro" id="IPR039437">
    <property type="entry name" value="FrzH/put_lumazine-bd"/>
</dbReference>
<sequence length="125" mass="14739">MNMYKTESEKIQEVIELYFTGLYKGKKELLEEAFHQKMQLFGDINGEPYYREVGDFLDGVAKRESPESLGEDFRMKILSLEILGNIAVTKLHVPMFEFNYFDYLLLHKINGKWTVVSKSFIHFEN</sequence>
<evidence type="ECO:0000313" key="1">
    <source>
        <dbReference type="EMBL" id="NER13055.1"/>
    </source>
</evidence>
<evidence type="ECO:0000313" key="2">
    <source>
        <dbReference type="Proteomes" id="UP000468581"/>
    </source>
</evidence>
<reference evidence="1 2" key="1">
    <citation type="submission" date="2020-01" db="EMBL/GenBank/DDBJ databases">
        <title>Leptobacterium flavescens.</title>
        <authorList>
            <person name="Wang G."/>
        </authorList>
    </citation>
    <scope>NUCLEOTIDE SEQUENCE [LARGE SCALE GENOMIC DNA]</scope>
    <source>
        <strain evidence="1 2">KCTC 22160</strain>
    </source>
</reference>
<dbReference type="AlphaFoldDB" id="A0A6P0UID3"/>
<dbReference type="EMBL" id="JAABOO010000001">
    <property type="protein sequence ID" value="NER13055.1"/>
    <property type="molecule type" value="Genomic_DNA"/>
</dbReference>
<dbReference type="Gene3D" id="3.10.450.50">
    <property type="match status" value="1"/>
</dbReference>
<dbReference type="Proteomes" id="UP000468581">
    <property type="component" value="Unassembled WGS sequence"/>
</dbReference>
<accession>A0A6P0UID3</accession>
<comment type="caution">
    <text evidence="1">The sequence shown here is derived from an EMBL/GenBank/DDBJ whole genome shotgun (WGS) entry which is preliminary data.</text>
</comment>
<keyword evidence="2" id="KW-1185">Reference proteome</keyword>
<protein>
    <submittedName>
        <fullName evidence="1">Nuclear transport factor 2 family protein</fullName>
    </submittedName>
</protein>
<organism evidence="1 2">
    <name type="scientific">Leptobacterium flavescens</name>
    <dbReference type="NCBI Taxonomy" id="472055"/>
    <lineage>
        <taxon>Bacteria</taxon>
        <taxon>Pseudomonadati</taxon>
        <taxon>Bacteroidota</taxon>
        <taxon>Flavobacteriia</taxon>
        <taxon>Flavobacteriales</taxon>
        <taxon>Flavobacteriaceae</taxon>
        <taxon>Leptobacterium</taxon>
    </lineage>
</organism>